<accession>U5VVS7</accession>
<dbReference type="PANTHER" id="PTHR23150">
    <property type="entry name" value="SULFATASE MODIFYING FACTOR 1, 2"/>
    <property type="match status" value="1"/>
</dbReference>
<dbReference type="InterPro" id="IPR027417">
    <property type="entry name" value="P-loop_NTPase"/>
</dbReference>
<dbReference type="RefSeq" id="WP_023361122.1">
    <property type="nucleotide sequence ID" value="NC_022657.1"/>
</dbReference>
<dbReference type="Gene3D" id="3.40.50.300">
    <property type="entry name" value="P-loop containing nucleotide triphosphate hydrolases"/>
    <property type="match status" value="1"/>
</dbReference>
<dbReference type="PROSITE" id="PS50837">
    <property type="entry name" value="NACHT"/>
    <property type="match status" value="1"/>
</dbReference>
<dbReference type="KEGG" id="afs:AFR_13885"/>
<dbReference type="InterPro" id="IPR025139">
    <property type="entry name" value="DUF4062"/>
</dbReference>
<dbReference type="InterPro" id="IPR042095">
    <property type="entry name" value="SUMF_sf"/>
</dbReference>
<protein>
    <recommendedName>
        <fullName evidence="1">NACHT domain-containing protein</fullName>
    </recommendedName>
</protein>
<evidence type="ECO:0000313" key="2">
    <source>
        <dbReference type="EMBL" id="AGZ41063.1"/>
    </source>
</evidence>
<dbReference type="PANTHER" id="PTHR23150:SF19">
    <property type="entry name" value="FORMYLGLYCINE-GENERATING ENZYME"/>
    <property type="match status" value="1"/>
</dbReference>
<dbReference type="STRING" id="1246995.AFR_13885"/>
<organism evidence="2 3">
    <name type="scientific">Actinoplanes friuliensis DSM 7358</name>
    <dbReference type="NCBI Taxonomy" id="1246995"/>
    <lineage>
        <taxon>Bacteria</taxon>
        <taxon>Bacillati</taxon>
        <taxon>Actinomycetota</taxon>
        <taxon>Actinomycetes</taxon>
        <taxon>Micromonosporales</taxon>
        <taxon>Micromonosporaceae</taxon>
        <taxon>Actinoplanes</taxon>
    </lineage>
</organism>
<dbReference type="InterPro" id="IPR051043">
    <property type="entry name" value="Sulfatase_Mod_Factor_Kinase"/>
</dbReference>
<proteinExistence type="predicted"/>
<dbReference type="eggNOG" id="COG1262">
    <property type="taxonomic scope" value="Bacteria"/>
</dbReference>
<dbReference type="Gene3D" id="3.90.1580.10">
    <property type="entry name" value="paralog of FGE (formylglycine-generating enzyme)"/>
    <property type="match status" value="1"/>
</dbReference>
<reference evidence="2 3" key="1">
    <citation type="journal article" date="2014" name="J. Biotechnol.">
        <title>Complete genome sequence of the actinobacterium Actinoplanes friuliensis HAG 010964, producer of the lipopeptide antibiotic friulimycin.</title>
        <authorList>
            <person name="Ruckert C."/>
            <person name="Szczepanowski R."/>
            <person name="Albersmeier A."/>
            <person name="Goesmann A."/>
            <person name="Fischer N."/>
            <person name="Steinkamper A."/>
            <person name="Puhler A."/>
            <person name="Biener R."/>
            <person name="Schwartz D."/>
            <person name="Kalinowski J."/>
        </authorList>
    </citation>
    <scope>NUCLEOTIDE SEQUENCE [LARGE SCALE GENOMIC DNA]</scope>
    <source>
        <strain evidence="2 3">DSM 7358</strain>
    </source>
</reference>
<dbReference type="Proteomes" id="UP000017746">
    <property type="component" value="Chromosome"/>
</dbReference>
<dbReference type="Pfam" id="PF03781">
    <property type="entry name" value="FGE-sulfatase"/>
    <property type="match status" value="1"/>
</dbReference>
<dbReference type="InterPro" id="IPR016187">
    <property type="entry name" value="CTDL_fold"/>
</dbReference>
<feature type="domain" description="NACHT" evidence="1">
    <location>
        <begin position="252"/>
        <end position="383"/>
    </location>
</feature>
<dbReference type="InterPro" id="IPR007111">
    <property type="entry name" value="NACHT_NTPase"/>
</dbReference>
<name>U5VVS7_9ACTN</name>
<dbReference type="Pfam" id="PF13271">
    <property type="entry name" value="DUF4062"/>
    <property type="match status" value="1"/>
</dbReference>
<sequence>MKIFLSGVSSEFRECRTSLASDLRAMGAEVMLQEDLQQGGRSLLEKLQSYIEFCDRVIYLLGDTYGYEAPISGGGPAPRSYTQWEYFFAMGEKLDGRRAPAKEIYLYVADAKFHPQSRLIQSEEHERRQKAFADMVLSSGYDRGRFSSLDALCRLALRDGFHLPTLPQTSPDVSSVHEYLRSLRSRLDQIDIGSPVQRVNSVATPLRHLNIIEAVCTRPRVRRILKLADSPDGIEVSETQREAFAGIGDAGRRQVILGHPGSGKTTLARWLVIRYAQDFLEGRSFSVPIYLPLREVALSSIGSLDDLIETATKLQPTLPAEAEVRRFLRENRNRLSLIIDGLDELPAISAAGEARAESISRLYGILDEFIDSSEGHQVVITSRIQDYLHNPEFQYSGAVCLLVDEMSIDQIKESILNWHRMAGRLASGDPDNADWLDRASRVFSLVQGNTDLASFVANPLCLNLLQMVYDDSELPYLSISRICEMAVRTLLRLRVEPKAPARDMPTDISHEQYLELLLSVLSDIAVAATDSIAGGGDGTVPLDEVQARVSACLGATTAKGFLARGALIHPIMLDLVRGHGVLISMNAQCFMFAHALFRDTLVGRALTQRGQTEYRDRASSLPWSKAFRHVAGLALADRGPSLAAVDLANALFQDYTRSRDTVMLASAAEIVGELNISSDVLSGALFGPFLAQIRVSLLEAATDRTAPAERRLLLGMLLGRVGDPRLAGTLRANNGQADGKFVRLPAAKVTLGAAMEPAITNPKYVSVFPRLVENLAFEEFSISRFLVTNAEYADFVSDGGYTTDVYWSDNGGVQWLHADGATLDRLRELMRTTSMTHFYTDLNNGRVSEAEISDAIDAMLLRKLPLYWFNHRLNGPNQPVVGVNWWEAKAYARWYSLRRAGHDASSPVVVDLPTEYEWERAARLGPRNDTDTIWAAGSATENAHWNALHRLPPGSAPVGLYPWGSPAMEGPHDLIGNVWEWTTSTNRPYAVAYIHQADDGYGLADRIVRGGSWLSSESLSSTISFRSFDPPCNAYDDLGFRIAATRRS</sequence>
<evidence type="ECO:0000259" key="1">
    <source>
        <dbReference type="PROSITE" id="PS50837"/>
    </source>
</evidence>
<dbReference type="PATRIC" id="fig|1246995.3.peg.2818"/>
<dbReference type="HOGENOM" id="CLU_004327_0_0_11"/>
<dbReference type="eggNOG" id="COG5635">
    <property type="taxonomic scope" value="Bacteria"/>
</dbReference>
<dbReference type="InterPro" id="IPR005532">
    <property type="entry name" value="SUMF_dom"/>
</dbReference>
<dbReference type="GO" id="GO:0120147">
    <property type="term" value="F:formylglycine-generating oxidase activity"/>
    <property type="evidence" value="ECO:0007669"/>
    <property type="project" value="TreeGrafter"/>
</dbReference>
<dbReference type="Pfam" id="PF05729">
    <property type="entry name" value="NACHT"/>
    <property type="match status" value="1"/>
</dbReference>
<dbReference type="AlphaFoldDB" id="U5VVS7"/>
<keyword evidence="3" id="KW-1185">Reference proteome</keyword>
<gene>
    <name evidence="2" type="ORF">AFR_13885</name>
</gene>
<evidence type="ECO:0000313" key="3">
    <source>
        <dbReference type="Proteomes" id="UP000017746"/>
    </source>
</evidence>
<dbReference type="EMBL" id="CP006272">
    <property type="protein sequence ID" value="AGZ41063.1"/>
    <property type="molecule type" value="Genomic_DNA"/>
</dbReference>
<dbReference type="SUPFAM" id="SSF52540">
    <property type="entry name" value="P-loop containing nucleoside triphosphate hydrolases"/>
    <property type="match status" value="1"/>
</dbReference>
<dbReference type="OrthoDB" id="9768004at2"/>
<dbReference type="SUPFAM" id="SSF56436">
    <property type="entry name" value="C-type lectin-like"/>
    <property type="match status" value="1"/>
</dbReference>